<reference evidence="3" key="1">
    <citation type="submission" date="2022-10" db="EMBL/GenBank/DDBJ databases">
        <title>Characterization and whole genome sequencing of a new Roseateles species, isolated from fresh water.</title>
        <authorList>
            <person name="Guliayeva D.Y."/>
            <person name="Akhremchuk A.E."/>
            <person name="Sikolenko M.A."/>
            <person name="Valentovich L.N."/>
            <person name="Sidarenka A.V."/>
        </authorList>
    </citation>
    <scope>NUCLEOTIDE SEQUENCE</scope>
    <source>
        <strain evidence="3">BIM B-1768</strain>
    </source>
</reference>
<organism evidence="3 4">
    <name type="scientific">Roseateles amylovorans</name>
    <dbReference type="NCBI Taxonomy" id="2978473"/>
    <lineage>
        <taxon>Bacteria</taxon>
        <taxon>Pseudomonadati</taxon>
        <taxon>Pseudomonadota</taxon>
        <taxon>Betaproteobacteria</taxon>
        <taxon>Burkholderiales</taxon>
        <taxon>Sphaerotilaceae</taxon>
        <taxon>Roseateles</taxon>
    </lineage>
</organism>
<proteinExistence type="predicted"/>
<accession>A0ABY6B5E4</accession>
<evidence type="ECO:0000313" key="4">
    <source>
        <dbReference type="Proteomes" id="UP001064933"/>
    </source>
</evidence>
<dbReference type="InterPro" id="IPR025295">
    <property type="entry name" value="eCIS_core_dom"/>
</dbReference>
<dbReference type="EMBL" id="CP104562">
    <property type="protein sequence ID" value="UXH79175.1"/>
    <property type="molecule type" value="Genomic_DNA"/>
</dbReference>
<gene>
    <name evidence="3" type="ORF">N4261_04345</name>
</gene>
<dbReference type="Proteomes" id="UP001064933">
    <property type="component" value="Chromosome"/>
</dbReference>
<feature type="domain" description="eCIS core" evidence="2">
    <location>
        <begin position="158"/>
        <end position="234"/>
    </location>
</feature>
<dbReference type="RefSeq" id="WP_261758995.1">
    <property type="nucleotide sequence ID" value="NZ_CP104562.2"/>
</dbReference>
<sequence>MAVAHAAALRASAQAKAQQSAARAANVRRPPVSPAQSAASAASRGSSLLLPSTLQTAMQVSSPADPAEREAVSVASQIVRMAPPQAAGIRRSASVSPASSGATAARAPAVAVGIARSASTLLSLSPSMVHRAGRDGGGAVSAPVAAEIRASAGGGQALPAPVRAYMEPRFRADFSPVRLHTDARSAALAAQLGARAFTVGRDIHFARDAYQPDSPSGRELIAHELTHTIQQRAAPQVGPVHREAATEVGPAVSTSEPVQVHRLGWDTALNFFADKANLLPGFRMLTIVLGRNPINNTAVEASPGNVFRAIVEFIPGATVVTEAISNAGIFDKVANWAYGQLKSVMAALGSLGSAVLGYVKSLGASDLLSPGAAIDRGIHLVTDPINQIKSVVAGFIGAILDFIKEAILRPLGKLAEGTPSYDLLKGVMGEDPVTGEPVTDSADLMVGGFMKIIGQEEIYANIKKSGALGQCWTWFQSAMGELKGFVAEIPALFIAGLKSLELADIVLVPRAFAKLAKVFGNFLGRFVTWAGQAMWNLLEIIFKVVNPGALEYVKKTGAALKSILQNPMPFLGNLIAAGKGGFSAFSGNFLSHLKKGLIDWLTGSLDGVYIPKALTLGEVVKFVFSVLGLTWQRFRVKIVKAFGETTAVAMEKGFDIVMTLVNEGPAAAWEKIKSELEGLKDQVIEGIKGLVIEAVVTKGIPKLVAMFIPGAGFIGAIVSIYDTVMVVVNQVSKIIAVVKSFVDSIVNIANGNIGSAIEKVESVLASGLSLAINFFAAFAGLGKVAQKINGVIQKIRAPVDKAMDSLIGWIKKMAKSFIDKLAGKDAPPEEKQKRVEKAAAAGLKAVTKFSGKVVGDAVLKPILLGIKLIHRVTTLVPVKEGDYWSIRAEINPVKTVKTSVKAGKNTAEMEVGYEPDWPLDEFRSKANAIKRAAEGKTANQAATLGFVAGSTTQRQSTKPLRQGGQDAFRSEIHAYIDQIKVKADQNAARTLMGQLQADHQQELQMGGTDTAANMAMIESRMNSQMGAMWRGQLKDLEANTKITKVKIETKTGTAKGQNHRASGAAATLQALLLKHAAALGTKPTVIRRWFKL</sequence>
<protein>
    <submittedName>
        <fullName evidence="3">DUF4157 domain-containing protein</fullName>
    </submittedName>
</protein>
<dbReference type="Pfam" id="PF13699">
    <property type="entry name" value="eCIS_core"/>
    <property type="match status" value="1"/>
</dbReference>
<evidence type="ECO:0000313" key="3">
    <source>
        <dbReference type="EMBL" id="UXH79175.1"/>
    </source>
</evidence>
<keyword evidence="4" id="KW-1185">Reference proteome</keyword>
<evidence type="ECO:0000256" key="1">
    <source>
        <dbReference type="SAM" id="MobiDB-lite"/>
    </source>
</evidence>
<evidence type="ECO:0000259" key="2">
    <source>
        <dbReference type="Pfam" id="PF13699"/>
    </source>
</evidence>
<name>A0ABY6B5E4_9BURK</name>
<feature type="region of interest" description="Disordered" evidence="1">
    <location>
        <begin position="20"/>
        <end position="44"/>
    </location>
</feature>